<name>A0A388K8V8_CHABU</name>
<dbReference type="Gene3D" id="3.40.50.880">
    <property type="match status" value="2"/>
</dbReference>
<comment type="caution">
    <text evidence="4">The sequence shown here is derived from an EMBL/GenBank/DDBJ whole genome shotgun (WGS) entry which is preliminary data.</text>
</comment>
<dbReference type="InterPro" id="IPR006287">
    <property type="entry name" value="DJ-1"/>
</dbReference>
<dbReference type="NCBIfam" id="TIGR01383">
    <property type="entry name" value="not_thiJ"/>
    <property type="match status" value="1"/>
</dbReference>
<protein>
    <recommendedName>
        <fullName evidence="3">DJ-1/PfpI domain-containing protein</fullName>
    </recommendedName>
</protein>
<dbReference type="InterPro" id="IPR002818">
    <property type="entry name" value="DJ-1/PfpI"/>
</dbReference>
<comment type="similarity">
    <text evidence="1">Belongs to the peptidase C56 family.</text>
</comment>
<dbReference type="FunFam" id="3.40.50.880:FF:000015">
    <property type="entry name" value="Protein DJ-1 homolog C"/>
    <property type="match status" value="1"/>
</dbReference>
<dbReference type="PANTHER" id="PTHR48094">
    <property type="entry name" value="PROTEIN/NUCLEIC ACID DEGLYCASE DJ-1-RELATED"/>
    <property type="match status" value="1"/>
</dbReference>
<dbReference type="Gramene" id="GBG66480">
    <property type="protein sequence ID" value="GBG66480"/>
    <property type="gene ID" value="CBR_g63063"/>
</dbReference>
<keyword evidence="2" id="KW-0677">Repeat</keyword>
<proteinExistence type="inferred from homology"/>
<accession>A0A388K8V8</accession>
<dbReference type="STRING" id="69332.A0A388K8V8"/>
<reference evidence="4 5" key="1">
    <citation type="journal article" date="2018" name="Cell">
        <title>The Chara Genome: Secondary Complexity and Implications for Plant Terrestrialization.</title>
        <authorList>
            <person name="Nishiyama T."/>
            <person name="Sakayama H."/>
            <person name="Vries J.D."/>
            <person name="Buschmann H."/>
            <person name="Saint-Marcoux D."/>
            <person name="Ullrich K.K."/>
            <person name="Haas F.B."/>
            <person name="Vanderstraeten L."/>
            <person name="Becker D."/>
            <person name="Lang D."/>
            <person name="Vosolsobe S."/>
            <person name="Rombauts S."/>
            <person name="Wilhelmsson P.K.I."/>
            <person name="Janitza P."/>
            <person name="Kern R."/>
            <person name="Heyl A."/>
            <person name="Rumpler F."/>
            <person name="Villalobos L.I.A.C."/>
            <person name="Clay J.M."/>
            <person name="Skokan R."/>
            <person name="Toyoda A."/>
            <person name="Suzuki Y."/>
            <person name="Kagoshima H."/>
            <person name="Schijlen E."/>
            <person name="Tajeshwar N."/>
            <person name="Catarino B."/>
            <person name="Hetherington A.J."/>
            <person name="Saltykova A."/>
            <person name="Bonnot C."/>
            <person name="Breuninger H."/>
            <person name="Symeonidi A."/>
            <person name="Radhakrishnan G.V."/>
            <person name="Van Nieuwerburgh F."/>
            <person name="Deforce D."/>
            <person name="Chang C."/>
            <person name="Karol K.G."/>
            <person name="Hedrich R."/>
            <person name="Ulvskov P."/>
            <person name="Glockner G."/>
            <person name="Delwiche C.F."/>
            <person name="Petrasek J."/>
            <person name="Van de Peer Y."/>
            <person name="Friml J."/>
            <person name="Beilby M."/>
            <person name="Dolan L."/>
            <person name="Kohara Y."/>
            <person name="Sugano S."/>
            <person name="Fujiyama A."/>
            <person name="Delaux P.-M."/>
            <person name="Quint M."/>
            <person name="TheiBen G."/>
            <person name="Hagemann M."/>
            <person name="Harholt J."/>
            <person name="Dunand C."/>
            <person name="Zachgo S."/>
            <person name="Langdale J."/>
            <person name="Maumus F."/>
            <person name="Straeten D.V.D."/>
            <person name="Gould S.B."/>
            <person name="Rensing S.A."/>
        </authorList>
    </citation>
    <scope>NUCLEOTIDE SEQUENCE [LARGE SCALE GENOMIC DNA]</scope>
    <source>
        <strain evidence="4 5">S276</strain>
    </source>
</reference>
<dbReference type="SUPFAM" id="SSF52317">
    <property type="entry name" value="Class I glutamine amidotransferase-like"/>
    <property type="match status" value="2"/>
</dbReference>
<evidence type="ECO:0000259" key="3">
    <source>
        <dbReference type="Pfam" id="PF01965"/>
    </source>
</evidence>
<dbReference type="OrthoDB" id="543156at2759"/>
<evidence type="ECO:0000313" key="4">
    <source>
        <dbReference type="EMBL" id="GBG66480.1"/>
    </source>
</evidence>
<organism evidence="4 5">
    <name type="scientific">Chara braunii</name>
    <name type="common">Braun's stonewort</name>
    <dbReference type="NCBI Taxonomy" id="69332"/>
    <lineage>
        <taxon>Eukaryota</taxon>
        <taxon>Viridiplantae</taxon>
        <taxon>Streptophyta</taxon>
        <taxon>Charophyceae</taxon>
        <taxon>Charales</taxon>
        <taxon>Characeae</taxon>
        <taxon>Chara</taxon>
    </lineage>
</organism>
<keyword evidence="5" id="KW-1185">Reference proteome</keyword>
<evidence type="ECO:0000256" key="1">
    <source>
        <dbReference type="ARBA" id="ARBA00008542"/>
    </source>
</evidence>
<dbReference type="Pfam" id="PF01965">
    <property type="entry name" value="DJ-1_PfpI"/>
    <property type="match status" value="1"/>
</dbReference>
<dbReference type="InterPro" id="IPR029062">
    <property type="entry name" value="Class_I_gatase-like"/>
</dbReference>
<dbReference type="InterPro" id="IPR050325">
    <property type="entry name" value="Prot/Nucl_acid_deglycase"/>
</dbReference>
<dbReference type="OMA" id="VEWTPND"/>
<dbReference type="GO" id="GO:1903189">
    <property type="term" value="P:glyoxal metabolic process"/>
    <property type="evidence" value="ECO:0007669"/>
    <property type="project" value="TreeGrafter"/>
</dbReference>
<dbReference type="Proteomes" id="UP000265515">
    <property type="component" value="Unassembled WGS sequence"/>
</dbReference>
<feature type="domain" description="DJ-1/PfpI" evidence="3">
    <location>
        <begin position="93"/>
        <end position="255"/>
    </location>
</feature>
<dbReference type="GO" id="GO:0005737">
    <property type="term" value="C:cytoplasm"/>
    <property type="evidence" value="ECO:0007669"/>
    <property type="project" value="UniProtKB-ARBA"/>
</dbReference>
<dbReference type="EMBL" id="BFEA01000075">
    <property type="protein sequence ID" value="GBG66480.1"/>
    <property type="molecule type" value="Genomic_DNA"/>
</dbReference>
<gene>
    <name evidence="4" type="ORF">CBR_g63063</name>
</gene>
<evidence type="ECO:0000256" key="2">
    <source>
        <dbReference type="ARBA" id="ARBA00022737"/>
    </source>
</evidence>
<dbReference type="PANTHER" id="PTHR48094:SF12">
    <property type="entry name" value="PARKINSON DISEASE PROTEIN 7 HOMOLOG"/>
    <property type="match status" value="1"/>
</dbReference>
<evidence type="ECO:0000313" key="5">
    <source>
        <dbReference type="Proteomes" id="UP000265515"/>
    </source>
</evidence>
<sequence length="281" mass="29931">MATAHPNFVDKLEDTSSAECRVVADGYCITSRGPGTAMEYALAIVERLFGKERADAVAKPMVIRSPDGTETLRQEFGVEIPFQVAEGEGVPPKVLVPIANGSEEMEAVIIIDVLRRGGANVIVASVEDQLQISASRGVKIVADCLISKCANSVFDLIVLPGGMPGAERLRDSEVLSQLLRQQVESQRLYAAICAAPAVVLQPKGLLEGRRATAHPAFVNKLVDRSAVDTRVVSDGIVLTSRGPGTAMEFALALVERLFGSERAAQVARPMVISRSVLPITA</sequence>
<dbReference type="CDD" id="cd03135">
    <property type="entry name" value="GATase1_DJ-1"/>
    <property type="match status" value="1"/>
</dbReference>
<dbReference type="AlphaFoldDB" id="A0A388K8V8"/>